<feature type="domain" description="Cytochrome b561" evidence="11">
    <location>
        <begin position="182"/>
        <end position="375"/>
    </location>
</feature>
<dbReference type="CDD" id="cd08760">
    <property type="entry name" value="Cyt_b561_FRRS1_like"/>
    <property type="match status" value="1"/>
</dbReference>
<keyword evidence="7 8" id="KW-0472">Membrane</keyword>
<dbReference type="InterPro" id="IPR005018">
    <property type="entry name" value="DOMON_domain"/>
</dbReference>
<dbReference type="GO" id="GO:0016020">
    <property type="term" value="C:membrane"/>
    <property type="evidence" value="ECO:0007669"/>
    <property type="project" value="UniProtKB-SubCell"/>
</dbReference>
<dbReference type="PANTHER" id="PTHR23130:SF171">
    <property type="entry name" value="OS01G0895300 PROTEIN"/>
    <property type="match status" value="1"/>
</dbReference>
<protein>
    <recommendedName>
        <fullName evidence="14">Cytochrome b561 and DOMON domain-containing protein</fullName>
    </recommendedName>
</protein>
<keyword evidence="2" id="KW-0813">Transport</keyword>
<dbReference type="SMART" id="SM00665">
    <property type="entry name" value="B561"/>
    <property type="match status" value="1"/>
</dbReference>
<evidence type="ECO:0008006" key="14">
    <source>
        <dbReference type="Google" id="ProtNLM"/>
    </source>
</evidence>
<dbReference type="Gene3D" id="1.20.120.1770">
    <property type="match status" value="1"/>
</dbReference>
<organism evidence="12 13">
    <name type="scientific">Acorus gramineus</name>
    <name type="common">Dwarf sweet flag</name>
    <dbReference type="NCBI Taxonomy" id="55184"/>
    <lineage>
        <taxon>Eukaryota</taxon>
        <taxon>Viridiplantae</taxon>
        <taxon>Streptophyta</taxon>
        <taxon>Embryophyta</taxon>
        <taxon>Tracheophyta</taxon>
        <taxon>Spermatophyta</taxon>
        <taxon>Magnoliopsida</taxon>
        <taxon>Liliopsida</taxon>
        <taxon>Acoraceae</taxon>
        <taxon>Acorus</taxon>
    </lineage>
</organism>
<reference evidence="12" key="1">
    <citation type="journal article" date="2023" name="Nat. Commun.">
        <title>Diploid and tetraploid genomes of Acorus and the evolution of monocots.</title>
        <authorList>
            <person name="Ma L."/>
            <person name="Liu K.W."/>
            <person name="Li Z."/>
            <person name="Hsiao Y.Y."/>
            <person name="Qi Y."/>
            <person name="Fu T."/>
            <person name="Tang G.D."/>
            <person name="Zhang D."/>
            <person name="Sun W.H."/>
            <person name="Liu D.K."/>
            <person name="Li Y."/>
            <person name="Chen G.Z."/>
            <person name="Liu X.D."/>
            <person name="Liao X.Y."/>
            <person name="Jiang Y.T."/>
            <person name="Yu X."/>
            <person name="Hao Y."/>
            <person name="Huang J."/>
            <person name="Zhao X.W."/>
            <person name="Ke S."/>
            <person name="Chen Y.Y."/>
            <person name="Wu W.L."/>
            <person name="Hsu J.L."/>
            <person name="Lin Y.F."/>
            <person name="Huang M.D."/>
            <person name="Li C.Y."/>
            <person name="Huang L."/>
            <person name="Wang Z.W."/>
            <person name="Zhao X."/>
            <person name="Zhong W.Y."/>
            <person name="Peng D.H."/>
            <person name="Ahmad S."/>
            <person name="Lan S."/>
            <person name="Zhang J.S."/>
            <person name="Tsai W.C."/>
            <person name="Van de Peer Y."/>
            <person name="Liu Z.J."/>
        </authorList>
    </citation>
    <scope>NUCLEOTIDE SEQUENCE</scope>
    <source>
        <strain evidence="12">SCP</strain>
    </source>
</reference>
<feature type="signal peptide" evidence="9">
    <location>
        <begin position="1"/>
        <end position="23"/>
    </location>
</feature>
<dbReference type="InterPro" id="IPR006593">
    <property type="entry name" value="Cyt_b561/ferric_Rdtase_TM"/>
</dbReference>
<dbReference type="PANTHER" id="PTHR23130">
    <property type="entry name" value="CYTOCHROME B561 AND DOMON DOMAIN-CONTAINING PROTEIN"/>
    <property type="match status" value="1"/>
</dbReference>
<accession>A0AAV9ARF9</accession>
<evidence type="ECO:0000256" key="1">
    <source>
        <dbReference type="ARBA" id="ARBA00004370"/>
    </source>
</evidence>
<reference evidence="12" key="2">
    <citation type="submission" date="2023-06" db="EMBL/GenBank/DDBJ databases">
        <authorList>
            <person name="Ma L."/>
            <person name="Liu K.-W."/>
            <person name="Li Z."/>
            <person name="Hsiao Y.-Y."/>
            <person name="Qi Y."/>
            <person name="Fu T."/>
            <person name="Tang G."/>
            <person name="Zhang D."/>
            <person name="Sun W.-H."/>
            <person name="Liu D.-K."/>
            <person name="Li Y."/>
            <person name="Chen G.-Z."/>
            <person name="Liu X.-D."/>
            <person name="Liao X.-Y."/>
            <person name="Jiang Y.-T."/>
            <person name="Yu X."/>
            <person name="Hao Y."/>
            <person name="Huang J."/>
            <person name="Zhao X.-W."/>
            <person name="Ke S."/>
            <person name="Chen Y.-Y."/>
            <person name="Wu W.-L."/>
            <person name="Hsu J.-L."/>
            <person name="Lin Y.-F."/>
            <person name="Huang M.-D."/>
            <person name="Li C.-Y."/>
            <person name="Huang L."/>
            <person name="Wang Z.-W."/>
            <person name="Zhao X."/>
            <person name="Zhong W.-Y."/>
            <person name="Peng D.-H."/>
            <person name="Ahmad S."/>
            <person name="Lan S."/>
            <person name="Zhang J.-S."/>
            <person name="Tsai W.-C."/>
            <person name="Van De Peer Y."/>
            <person name="Liu Z.-J."/>
        </authorList>
    </citation>
    <scope>NUCLEOTIDE SEQUENCE</scope>
    <source>
        <strain evidence="12">SCP</strain>
        <tissue evidence="12">Leaves</tissue>
    </source>
</reference>
<dbReference type="SMART" id="SM00664">
    <property type="entry name" value="DoH"/>
    <property type="match status" value="1"/>
</dbReference>
<evidence type="ECO:0000256" key="7">
    <source>
        <dbReference type="ARBA" id="ARBA00023136"/>
    </source>
</evidence>
<feature type="domain" description="DOMON" evidence="10">
    <location>
        <begin position="63"/>
        <end position="174"/>
    </location>
</feature>
<keyword evidence="3 8" id="KW-0812">Transmembrane</keyword>
<feature type="transmembrane region" description="Helical" evidence="8">
    <location>
        <begin position="222"/>
        <end position="242"/>
    </location>
</feature>
<dbReference type="PROSITE" id="PS50939">
    <property type="entry name" value="CYTOCHROME_B561"/>
    <property type="match status" value="1"/>
</dbReference>
<feature type="transmembrane region" description="Helical" evidence="8">
    <location>
        <begin position="254"/>
        <end position="274"/>
    </location>
</feature>
<dbReference type="Proteomes" id="UP001179952">
    <property type="component" value="Unassembled WGS sequence"/>
</dbReference>
<evidence type="ECO:0000313" key="13">
    <source>
        <dbReference type="Proteomes" id="UP001179952"/>
    </source>
</evidence>
<evidence type="ECO:0000256" key="2">
    <source>
        <dbReference type="ARBA" id="ARBA00022448"/>
    </source>
</evidence>
<feature type="transmembrane region" description="Helical" evidence="8">
    <location>
        <begin position="324"/>
        <end position="343"/>
    </location>
</feature>
<keyword evidence="4 9" id="KW-0732">Signal</keyword>
<keyword evidence="6 8" id="KW-1133">Transmembrane helix</keyword>
<feature type="transmembrane region" description="Helical" evidence="8">
    <location>
        <begin position="286"/>
        <end position="304"/>
    </location>
</feature>
<keyword evidence="5" id="KW-0249">Electron transport</keyword>
<comment type="subcellular location">
    <subcellularLocation>
        <location evidence="1">Membrane</location>
    </subcellularLocation>
</comment>
<evidence type="ECO:0000259" key="11">
    <source>
        <dbReference type="PROSITE" id="PS50939"/>
    </source>
</evidence>
<name>A0AAV9ARF9_ACOGR</name>
<evidence type="ECO:0000256" key="5">
    <source>
        <dbReference type="ARBA" id="ARBA00022982"/>
    </source>
</evidence>
<evidence type="ECO:0000256" key="3">
    <source>
        <dbReference type="ARBA" id="ARBA00022692"/>
    </source>
</evidence>
<proteinExistence type="predicted"/>
<gene>
    <name evidence="12" type="ORF">QJS04_geneDACA015536</name>
</gene>
<dbReference type="AlphaFoldDB" id="A0AAV9ARF9"/>
<evidence type="ECO:0000256" key="8">
    <source>
        <dbReference type="SAM" id="Phobius"/>
    </source>
</evidence>
<evidence type="ECO:0000259" key="10">
    <source>
        <dbReference type="PROSITE" id="PS50836"/>
    </source>
</evidence>
<keyword evidence="13" id="KW-1185">Reference proteome</keyword>
<evidence type="ECO:0000256" key="6">
    <source>
        <dbReference type="ARBA" id="ARBA00022989"/>
    </source>
</evidence>
<dbReference type="PROSITE" id="PS50836">
    <property type="entry name" value="DOMON"/>
    <property type="match status" value="1"/>
</dbReference>
<sequence length="375" mass="40788">MDLRVPNFMQMLLLTLLTICSSSSIILHVSSQSDSCATKLNLNSNLIPFSTSNMSCDSVWTPQGFILRYMQSGSNTWSFILSAPDNGAYISVGFSPNGKMVGSSAVVGWIVGGGPGVVKQYYLGGETSTECEPDKGELELVKGTTMIVSQSSNLYMVFQINATQPKTRLIYAVGPKNGSPASGSYNLPEHKDMISTSINYAVAGESSDEGDPYTRLRQGHGLLALLGWGVLIPIGVTIARYFKRHDPAWFYAHLSVQGIGFALGLAGVITGFSLEDKLSVEVDTHKGLGIFILVLGCLQVMAVLARPGKGTKVRKYWNWYHHYLGRLCIAVAIGNIFYGIHLGEDDNSWNIAYGIVLGLWFLVVAVLEMMRCMSD</sequence>
<dbReference type="CDD" id="cd09631">
    <property type="entry name" value="DOMON_DOH"/>
    <property type="match status" value="1"/>
</dbReference>
<evidence type="ECO:0000256" key="9">
    <source>
        <dbReference type="SAM" id="SignalP"/>
    </source>
</evidence>
<feature type="transmembrane region" description="Helical" evidence="8">
    <location>
        <begin position="349"/>
        <end position="367"/>
    </location>
</feature>
<dbReference type="EMBL" id="JAUJYN010000007">
    <property type="protein sequence ID" value="KAK1266515.1"/>
    <property type="molecule type" value="Genomic_DNA"/>
</dbReference>
<feature type="chain" id="PRO_5043317119" description="Cytochrome b561 and DOMON domain-containing protein" evidence="9">
    <location>
        <begin position="24"/>
        <end position="375"/>
    </location>
</feature>
<dbReference type="InterPro" id="IPR045266">
    <property type="entry name" value="DOH_DOMON"/>
</dbReference>
<comment type="caution">
    <text evidence="12">The sequence shown here is derived from an EMBL/GenBank/DDBJ whole genome shotgun (WGS) entry which is preliminary data.</text>
</comment>
<evidence type="ECO:0000313" key="12">
    <source>
        <dbReference type="EMBL" id="KAK1266515.1"/>
    </source>
</evidence>
<evidence type="ECO:0000256" key="4">
    <source>
        <dbReference type="ARBA" id="ARBA00022729"/>
    </source>
</evidence>
<dbReference type="Pfam" id="PF03188">
    <property type="entry name" value="Cytochrom_B561"/>
    <property type="match status" value="1"/>
</dbReference>